<reference evidence="1 2" key="1">
    <citation type="submission" date="2020-01" db="EMBL/GenBank/DDBJ databases">
        <title>Genomes of bacteria type strains.</title>
        <authorList>
            <person name="Chen J."/>
            <person name="Zhu S."/>
            <person name="Chen J."/>
        </authorList>
    </citation>
    <scope>NUCLEOTIDE SEQUENCE [LARGE SCALE GENOMIC DNA]</scope>
    <source>
        <strain evidence="1 2">KCTC 52919</strain>
    </source>
</reference>
<comment type="caution">
    <text evidence="1">The sequence shown here is derived from an EMBL/GenBank/DDBJ whole genome shotgun (WGS) entry which is preliminary data.</text>
</comment>
<organism evidence="1 2">
    <name type="scientific">Aurantimonas aggregata</name>
    <dbReference type="NCBI Taxonomy" id="2047720"/>
    <lineage>
        <taxon>Bacteria</taxon>
        <taxon>Pseudomonadati</taxon>
        <taxon>Pseudomonadota</taxon>
        <taxon>Alphaproteobacteria</taxon>
        <taxon>Hyphomicrobiales</taxon>
        <taxon>Aurantimonadaceae</taxon>
        <taxon>Aurantimonas</taxon>
    </lineage>
</organism>
<dbReference type="PIRSF" id="PIRSF020481">
    <property type="entry name" value="BAP"/>
    <property type="match status" value="1"/>
</dbReference>
<evidence type="ECO:0000313" key="1">
    <source>
        <dbReference type="EMBL" id="NDV88803.1"/>
    </source>
</evidence>
<proteinExistence type="predicted"/>
<keyword evidence="2" id="KW-1185">Reference proteome</keyword>
<dbReference type="AlphaFoldDB" id="A0A6L9MLT4"/>
<evidence type="ECO:0000313" key="2">
    <source>
        <dbReference type="Proteomes" id="UP000476332"/>
    </source>
</evidence>
<sequence>MSRFVQADLAALGPMPAVLEVDFEEIRARRGEYLKLALSEFGLDYDVTTIEASPLMVAVARGGGYEEMLFRQLVNEKVRAVSLANAGGGDLDHIAATYYELLSRQSDVDEQGNVIVESDDRFRDRVALASEAFSTAGPLGAYVFQVLELDGVPDIADAWAYSEEDAATYSAGLHADAYSVGARSTPFAGRGNGDPVIAPEVLVVILPAVAYGPCDQSLLDRAYAAASARDVRPIGDNVRIEPAAVVDYAVEMTITYARGADPAPLIAAAEVAVRSYVDKRRRVGVKAEVHGIFGAAYVSGVEAVTGISPTTDVAGGSKQAPNCTGVTIHAVQSEGSWT</sequence>
<dbReference type="RefSeq" id="WP_163045653.1">
    <property type="nucleotide sequence ID" value="NZ_JAAAMJ010000020.1"/>
</dbReference>
<gene>
    <name evidence="1" type="ORF">GTW51_19085</name>
</gene>
<protein>
    <submittedName>
        <fullName evidence="1">Baseplate J protein</fullName>
    </submittedName>
</protein>
<dbReference type="EMBL" id="JAAAMJ010000020">
    <property type="protein sequence ID" value="NDV88803.1"/>
    <property type="molecule type" value="Genomic_DNA"/>
</dbReference>
<name>A0A6L9MLT4_9HYPH</name>
<dbReference type="Proteomes" id="UP000476332">
    <property type="component" value="Unassembled WGS sequence"/>
</dbReference>
<dbReference type="InterPro" id="IPR014507">
    <property type="entry name" value="Baseplate_assembly_J_pred"/>
</dbReference>
<accession>A0A6L9MLT4</accession>